<feature type="compositionally biased region" description="Basic and acidic residues" evidence="1">
    <location>
        <begin position="76"/>
        <end position="99"/>
    </location>
</feature>
<evidence type="ECO:0000313" key="2">
    <source>
        <dbReference type="EMBL" id="TNN56646.1"/>
    </source>
</evidence>
<name>A0A4Z2GT21_9TELE</name>
<evidence type="ECO:0000313" key="3">
    <source>
        <dbReference type="Proteomes" id="UP000314294"/>
    </source>
</evidence>
<organism evidence="2 3">
    <name type="scientific">Liparis tanakae</name>
    <name type="common">Tanaka's snailfish</name>
    <dbReference type="NCBI Taxonomy" id="230148"/>
    <lineage>
        <taxon>Eukaryota</taxon>
        <taxon>Metazoa</taxon>
        <taxon>Chordata</taxon>
        <taxon>Craniata</taxon>
        <taxon>Vertebrata</taxon>
        <taxon>Euteleostomi</taxon>
        <taxon>Actinopterygii</taxon>
        <taxon>Neopterygii</taxon>
        <taxon>Teleostei</taxon>
        <taxon>Neoteleostei</taxon>
        <taxon>Acanthomorphata</taxon>
        <taxon>Eupercaria</taxon>
        <taxon>Perciformes</taxon>
        <taxon>Cottioidei</taxon>
        <taxon>Cottales</taxon>
        <taxon>Liparidae</taxon>
        <taxon>Liparis</taxon>
    </lineage>
</organism>
<feature type="region of interest" description="Disordered" evidence="1">
    <location>
        <begin position="1"/>
        <end position="134"/>
    </location>
</feature>
<accession>A0A4Z2GT21</accession>
<feature type="compositionally biased region" description="Polar residues" evidence="1">
    <location>
        <begin position="11"/>
        <end position="31"/>
    </location>
</feature>
<dbReference type="EMBL" id="SRLO01000424">
    <property type="protein sequence ID" value="TNN56646.1"/>
    <property type="molecule type" value="Genomic_DNA"/>
</dbReference>
<sequence>MIPTKKVMKTMGSTTHIRMLESSSSSGSAITQEAVPADQGDQVPSDQVPTDQGDQVPADQGDQVPSDQSGIEEEPEGNRRGTKEEPEGNQRGTRGEPKRNQRGTKGDPIGLPEELHLLHGVPTPGTLKDFNKRC</sequence>
<gene>
    <name evidence="2" type="ORF">EYF80_033183</name>
</gene>
<protein>
    <submittedName>
        <fullName evidence="2">Uncharacterized protein</fullName>
    </submittedName>
</protein>
<dbReference type="Proteomes" id="UP000314294">
    <property type="component" value="Unassembled WGS sequence"/>
</dbReference>
<feature type="compositionally biased region" description="Polar residues" evidence="1">
    <location>
        <begin position="42"/>
        <end position="53"/>
    </location>
</feature>
<evidence type="ECO:0000256" key="1">
    <source>
        <dbReference type="SAM" id="MobiDB-lite"/>
    </source>
</evidence>
<comment type="caution">
    <text evidence="2">The sequence shown here is derived from an EMBL/GenBank/DDBJ whole genome shotgun (WGS) entry which is preliminary data.</text>
</comment>
<keyword evidence="3" id="KW-1185">Reference proteome</keyword>
<reference evidence="2 3" key="1">
    <citation type="submission" date="2019-03" db="EMBL/GenBank/DDBJ databases">
        <title>First draft genome of Liparis tanakae, snailfish: a comprehensive survey of snailfish specific genes.</title>
        <authorList>
            <person name="Kim W."/>
            <person name="Song I."/>
            <person name="Jeong J.-H."/>
            <person name="Kim D."/>
            <person name="Kim S."/>
            <person name="Ryu S."/>
            <person name="Song J.Y."/>
            <person name="Lee S.K."/>
        </authorList>
    </citation>
    <scope>NUCLEOTIDE SEQUENCE [LARGE SCALE GENOMIC DNA]</scope>
    <source>
        <tissue evidence="2">Muscle</tissue>
    </source>
</reference>
<proteinExistence type="predicted"/>
<dbReference type="AlphaFoldDB" id="A0A4Z2GT21"/>